<name>A0ABR4BVB6_9HELO</name>
<evidence type="ECO:0000313" key="2">
    <source>
        <dbReference type="Proteomes" id="UP001595075"/>
    </source>
</evidence>
<reference evidence="1 2" key="1">
    <citation type="journal article" date="2024" name="Commun. Biol.">
        <title>Comparative genomic analysis of thermophilic fungi reveals convergent evolutionary adaptations and gene losses.</title>
        <authorList>
            <person name="Steindorff A.S."/>
            <person name="Aguilar-Pontes M.V."/>
            <person name="Robinson A.J."/>
            <person name="Andreopoulos B."/>
            <person name="LaButti K."/>
            <person name="Kuo A."/>
            <person name="Mondo S."/>
            <person name="Riley R."/>
            <person name="Otillar R."/>
            <person name="Haridas S."/>
            <person name="Lipzen A."/>
            <person name="Grimwood J."/>
            <person name="Schmutz J."/>
            <person name="Clum A."/>
            <person name="Reid I.D."/>
            <person name="Moisan M.C."/>
            <person name="Butler G."/>
            <person name="Nguyen T.T.M."/>
            <person name="Dewar K."/>
            <person name="Conant G."/>
            <person name="Drula E."/>
            <person name="Henrissat B."/>
            <person name="Hansel C."/>
            <person name="Singer S."/>
            <person name="Hutchinson M.I."/>
            <person name="de Vries R.P."/>
            <person name="Natvig D.O."/>
            <person name="Powell A.J."/>
            <person name="Tsang A."/>
            <person name="Grigoriev I.V."/>
        </authorList>
    </citation>
    <scope>NUCLEOTIDE SEQUENCE [LARGE SCALE GENOMIC DNA]</scope>
    <source>
        <strain evidence="1 2">CBS 494.80</strain>
    </source>
</reference>
<dbReference type="EMBL" id="JAZHXI010000018">
    <property type="protein sequence ID" value="KAL2061569.1"/>
    <property type="molecule type" value="Genomic_DNA"/>
</dbReference>
<protein>
    <submittedName>
        <fullName evidence="1">Uncharacterized protein</fullName>
    </submittedName>
</protein>
<proteinExistence type="predicted"/>
<sequence length="214" mass="23370">MSLTIRALPPTTIWISEPSEIAKFNRGPVTGTFSQPAACFETLTTTDGISNLHFGHWGDLPYKTACYPSATQASLNWDIYYYSPAQCPSEWGPVKTFEGFMEGYAGTSISIGSDTTALLCCPLGYTSTDGHQCYSELPTNTLQWVLALPTSTVQIYTLSSGNVVSGDGIPVFSTRSIQISAMFYPHNPFTDSHKSVPIIIICLHKQPDKSNRPL</sequence>
<evidence type="ECO:0000313" key="1">
    <source>
        <dbReference type="EMBL" id="KAL2061569.1"/>
    </source>
</evidence>
<dbReference type="Proteomes" id="UP001595075">
    <property type="component" value="Unassembled WGS sequence"/>
</dbReference>
<comment type="caution">
    <text evidence="1">The sequence shown here is derived from an EMBL/GenBank/DDBJ whole genome shotgun (WGS) entry which is preliminary data.</text>
</comment>
<keyword evidence="2" id="KW-1185">Reference proteome</keyword>
<gene>
    <name evidence="1" type="ORF">VTL71DRAFT_6946</name>
</gene>
<accession>A0ABR4BVB6</accession>
<organism evidence="1 2">
    <name type="scientific">Oculimacula yallundae</name>
    <dbReference type="NCBI Taxonomy" id="86028"/>
    <lineage>
        <taxon>Eukaryota</taxon>
        <taxon>Fungi</taxon>
        <taxon>Dikarya</taxon>
        <taxon>Ascomycota</taxon>
        <taxon>Pezizomycotina</taxon>
        <taxon>Leotiomycetes</taxon>
        <taxon>Helotiales</taxon>
        <taxon>Ploettnerulaceae</taxon>
        <taxon>Oculimacula</taxon>
    </lineage>
</organism>